<evidence type="ECO:0000313" key="4">
    <source>
        <dbReference type="EMBL" id="KAL3699275.1"/>
    </source>
</evidence>
<dbReference type="InterPro" id="IPR036529">
    <property type="entry name" value="KIX_dom_sf"/>
</dbReference>
<dbReference type="AlphaFoldDB" id="A0ABD3IA53"/>
<evidence type="ECO:0000313" key="5">
    <source>
        <dbReference type="Proteomes" id="UP001633002"/>
    </source>
</evidence>
<feature type="domain" description="Mediator complex subunit 15 KIX" evidence="3">
    <location>
        <begin position="4"/>
        <end position="78"/>
    </location>
</feature>
<keyword evidence="5" id="KW-1185">Reference proteome</keyword>
<comment type="subcellular location">
    <subcellularLocation>
        <location evidence="1">Nucleus</location>
    </subcellularLocation>
</comment>
<dbReference type="Proteomes" id="UP001633002">
    <property type="component" value="Unassembled WGS sequence"/>
</dbReference>
<dbReference type="InterPro" id="IPR044661">
    <property type="entry name" value="MED15a/b/c-like"/>
</dbReference>
<evidence type="ECO:0000259" key="3">
    <source>
        <dbReference type="Pfam" id="PF16987"/>
    </source>
</evidence>
<protein>
    <recommendedName>
        <fullName evidence="3">Mediator complex subunit 15 KIX domain-containing protein</fullName>
    </recommendedName>
</protein>
<keyword evidence="2" id="KW-0539">Nucleus</keyword>
<dbReference type="Gene3D" id="1.10.246.20">
    <property type="entry name" value="Coactivator CBP, KIX domain"/>
    <property type="match status" value="1"/>
</dbReference>
<dbReference type="PANTHER" id="PTHR33137">
    <property type="entry name" value="MEDIATOR OF RNA POLYMERASE II TRANSCRIPTION SUBUNIT 15A-RELATED"/>
    <property type="match status" value="1"/>
</dbReference>
<dbReference type="InterPro" id="IPR036546">
    <property type="entry name" value="MED15_KIX"/>
</dbReference>
<dbReference type="EMBL" id="JBJQOH010000001">
    <property type="protein sequence ID" value="KAL3699275.1"/>
    <property type="molecule type" value="Genomic_DNA"/>
</dbReference>
<evidence type="ECO:0000256" key="1">
    <source>
        <dbReference type="ARBA" id="ARBA00004123"/>
    </source>
</evidence>
<sequence>MDNENWRTGLPQDSRQKIVKRIMDTLERHMSRSDSTGELLGIARRFEEKNFQAATNQKDYLRKISLKMLTLETKAQTTPPSNVATLAESLDLAEDAGLKGRTQTTPSNNMATVGEGMERVQAV</sequence>
<reference evidence="4 5" key="1">
    <citation type="submission" date="2024-09" db="EMBL/GenBank/DDBJ databases">
        <title>Chromosome-scale assembly of Riccia sorocarpa.</title>
        <authorList>
            <person name="Paukszto L."/>
        </authorList>
    </citation>
    <scope>NUCLEOTIDE SEQUENCE [LARGE SCALE GENOMIC DNA]</scope>
    <source>
        <strain evidence="4">LP-2024</strain>
        <tissue evidence="4">Aerial parts of the thallus</tissue>
    </source>
</reference>
<dbReference type="SUPFAM" id="SSF47040">
    <property type="entry name" value="Kix domain of CBP (creb binding protein)"/>
    <property type="match status" value="1"/>
</dbReference>
<dbReference type="Pfam" id="PF16987">
    <property type="entry name" value="KIX_2"/>
    <property type="match status" value="1"/>
</dbReference>
<gene>
    <name evidence="4" type="ORF">R1sor_017297</name>
</gene>
<dbReference type="PANTHER" id="PTHR33137:SF4">
    <property type="entry name" value="MEDIATOR OF RNA POLYMERASE II TRANSCRIPTION SUBUNIT 15A-RELATED"/>
    <property type="match status" value="1"/>
</dbReference>
<dbReference type="GO" id="GO:0005634">
    <property type="term" value="C:nucleus"/>
    <property type="evidence" value="ECO:0007669"/>
    <property type="project" value="UniProtKB-SubCell"/>
</dbReference>
<dbReference type="FunFam" id="1.10.246.20:FF:000003">
    <property type="entry name" value="Mediator of RNA polymerase II transcription subunit 15a"/>
    <property type="match status" value="1"/>
</dbReference>
<proteinExistence type="predicted"/>
<comment type="caution">
    <text evidence="4">The sequence shown here is derived from an EMBL/GenBank/DDBJ whole genome shotgun (WGS) entry which is preliminary data.</text>
</comment>
<evidence type="ECO:0000256" key="2">
    <source>
        <dbReference type="ARBA" id="ARBA00023242"/>
    </source>
</evidence>
<accession>A0ABD3IA53</accession>
<organism evidence="4 5">
    <name type="scientific">Riccia sorocarpa</name>
    <dbReference type="NCBI Taxonomy" id="122646"/>
    <lineage>
        <taxon>Eukaryota</taxon>
        <taxon>Viridiplantae</taxon>
        <taxon>Streptophyta</taxon>
        <taxon>Embryophyta</taxon>
        <taxon>Marchantiophyta</taxon>
        <taxon>Marchantiopsida</taxon>
        <taxon>Marchantiidae</taxon>
        <taxon>Marchantiales</taxon>
        <taxon>Ricciaceae</taxon>
        <taxon>Riccia</taxon>
    </lineage>
</organism>
<name>A0ABD3IA53_9MARC</name>